<organism evidence="1 2">
    <name type="scientific">Amycolatopsis plumensis</name>
    <dbReference type="NCBI Taxonomy" id="236508"/>
    <lineage>
        <taxon>Bacteria</taxon>
        <taxon>Bacillati</taxon>
        <taxon>Actinomycetota</taxon>
        <taxon>Actinomycetes</taxon>
        <taxon>Pseudonocardiales</taxon>
        <taxon>Pseudonocardiaceae</taxon>
        <taxon>Amycolatopsis</taxon>
    </lineage>
</organism>
<evidence type="ECO:0000313" key="2">
    <source>
        <dbReference type="Proteomes" id="UP001589535"/>
    </source>
</evidence>
<reference evidence="1 2" key="1">
    <citation type="submission" date="2024-09" db="EMBL/GenBank/DDBJ databases">
        <authorList>
            <person name="Sun Q."/>
            <person name="Mori K."/>
        </authorList>
    </citation>
    <scope>NUCLEOTIDE SEQUENCE [LARGE SCALE GENOMIC DNA]</scope>
    <source>
        <strain evidence="1 2">JCM 13852</strain>
    </source>
</reference>
<dbReference type="RefSeq" id="WP_378204873.1">
    <property type="nucleotide sequence ID" value="NZ_JBHMBK010000046.1"/>
</dbReference>
<dbReference type="Proteomes" id="UP001589535">
    <property type="component" value="Unassembled WGS sequence"/>
</dbReference>
<proteinExistence type="predicted"/>
<keyword evidence="2" id="KW-1185">Reference proteome</keyword>
<dbReference type="EMBL" id="JBHMBK010000046">
    <property type="protein sequence ID" value="MFB9690070.1"/>
    <property type="molecule type" value="Genomic_DNA"/>
</dbReference>
<evidence type="ECO:0000313" key="1">
    <source>
        <dbReference type="EMBL" id="MFB9690070.1"/>
    </source>
</evidence>
<protein>
    <submittedName>
        <fullName evidence="1">Uncharacterized protein</fullName>
    </submittedName>
</protein>
<comment type="caution">
    <text evidence="1">The sequence shown here is derived from an EMBL/GenBank/DDBJ whole genome shotgun (WGS) entry which is preliminary data.</text>
</comment>
<accession>A0ABV5UIG5</accession>
<sequence>MTAKTLGQVGGHQVEFTPVHREDNPSRVVTTVALGVPLSLEDITAVLMYLTEGCGHDELIDWLSDPGEVRRLVLESAWGLGGFGIEQQRRRLAGIESGTWESERLDLVWTCSVRVFTPATVPAPRVSLEVAR</sequence>
<name>A0ABV5UIG5_9PSEU</name>
<gene>
    <name evidence="1" type="ORF">ACFFTO_38345</name>
</gene>